<dbReference type="OrthoDB" id="9884296at2759"/>
<evidence type="ECO:0000313" key="9">
    <source>
        <dbReference type="EMBL" id="GCC30671.1"/>
    </source>
</evidence>
<feature type="domain" description="RUN" evidence="8">
    <location>
        <begin position="1060"/>
        <end position="1204"/>
    </location>
</feature>
<evidence type="ECO:0000256" key="3">
    <source>
        <dbReference type="ARBA" id="ARBA00022490"/>
    </source>
</evidence>
<evidence type="ECO:0000256" key="6">
    <source>
        <dbReference type="SAM" id="MobiDB-lite"/>
    </source>
</evidence>
<evidence type="ECO:0000256" key="1">
    <source>
        <dbReference type="ARBA" id="ARBA00004496"/>
    </source>
</evidence>
<comment type="subcellular location">
    <subcellularLocation>
        <location evidence="1">Cytoplasm</location>
    </subcellularLocation>
</comment>
<protein>
    <recommendedName>
        <fullName evidence="11">Iporin</fullName>
    </recommendedName>
</protein>
<feature type="region of interest" description="Disordered" evidence="6">
    <location>
        <begin position="1514"/>
        <end position="1533"/>
    </location>
</feature>
<evidence type="ECO:0000256" key="4">
    <source>
        <dbReference type="ARBA" id="ARBA00022553"/>
    </source>
</evidence>
<dbReference type="Pfam" id="PF02759">
    <property type="entry name" value="RUN"/>
    <property type="match status" value="1"/>
</dbReference>
<feature type="region of interest" description="Disordered" evidence="6">
    <location>
        <begin position="399"/>
        <end position="426"/>
    </location>
</feature>
<dbReference type="GO" id="GO:0031410">
    <property type="term" value="C:cytoplasmic vesicle"/>
    <property type="evidence" value="ECO:0007669"/>
    <property type="project" value="TreeGrafter"/>
</dbReference>
<feature type="region of interest" description="Disordered" evidence="6">
    <location>
        <begin position="467"/>
        <end position="549"/>
    </location>
</feature>
<evidence type="ECO:0000256" key="2">
    <source>
        <dbReference type="ARBA" id="ARBA00022443"/>
    </source>
</evidence>
<dbReference type="PROSITE" id="PS50002">
    <property type="entry name" value="SH3"/>
    <property type="match status" value="1"/>
</dbReference>
<keyword evidence="3" id="KW-0963">Cytoplasm</keyword>
<evidence type="ECO:0000256" key="5">
    <source>
        <dbReference type="PROSITE-ProRule" id="PRU00192"/>
    </source>
</evidence>
<dbReference type="PANTHER" id="PTHR15591">
    <property type="entry name" value="RUN AND SH3 DOMAIN CONTAINING"/>
    <property type="match status" value="1"/>
</dbReference>
<dbReference type="InterPro" id="IPR001452">
    <property type="entry name" value="SH3_domain"/>
</dbReference>
<feature type="region of interest" description="Disordered" evidence="6">
    <location>
        <begin position="112"/>
        <end position="134"/>
    </location>
</feature>
<evidence type="ECO:0008006" key="11">
    <source>
        <dbReference type="Google" id="ProtNLM"/>
    </source>
</evidence>
<dbReference type="Gene3D" id="1.20.58.900">
    <property type="match status" value="1"/>
</dbReference>
<keyword evidence="10" id="KW-1185">Reference proteome</keyword>
<dbReference type="CDD" id="cd17702">
    <property type="entry name" value="RUN_RUSC2"/>
    <property type="match status" value="1"/>
</dbReference>
<dbReference type="Pfam" id="PF14604">
    <property type="entry name" value="SH3_9"/>
    <property type="match status" value="1"/>
</dbReference>
<dbReference type="SMART" id="SM00593">
    <property type="entry name" value="RUN"/>
    <property type="match status" value="1"/>
</dbReference>
<dbReference type="PANTHER" id="PTHR15591:SF14">
    <property type="entry name" value="AP-4 COMPLEX ACCESSORY SUBUNIT RUSC2"/>
    <property type="match status" value="1"/>
</dbReference>
<dbReference type="SMART" id="SM00326">
    <property type="entry name" value="SH3"/>
    <property type="match status" value="1"/>
</dbReference>
<dbReference type="InterPro" id="IPR036028">
    <property type="entry name" value="SH3-like_dom_sf"/>
</dbReference>
<dbReference type="SUPFAM" id="SSF140741">
    <property type="entry name" value="RUN domain-like"/>
    <property type="match status" value="1"/>
</dbReference>
<dbReference type="InterPro" id="IPR004012">
    <property type="entry name" value="Run_dom"/>
</dbReference>
<dbReference type="SUPFAM" id="SSF50044">
    <property type="entry name" value="SH3-domain"/>
    <property type="match status" value="1"/>
</dbReference>
<feature type="compositionally biased region" description="Basic and acidic residues" evidence="6">
    <location>
        <begin position="837"/>
        <end position="853"/>
    </location>
</feature>
<feature type="region of interest" description="Disordered" evidence="6">
    <location>
        <begin position="736"/>
        <end position="809"/>
    </location>
</feature>
<dbReference type="Proteomes" id="UP000287033">
    <property type="component" value="Unassembled WGS sequence"/>
</dbReference>
<dbReference type="STRING" id="137246.A0A401SJV7"/>
<proteinExistence type="predicted"/>
<keyword evidence="4" id="KW-0597">Phosphoprotein</keyword>
<dbReference type="InterPro" id="IPR047342">
    <property type="entry name" value="RUN_RUSC2"/>
</dbReference>
<sequence length="1593" mass="177337">MITRDIMDSPPKLTGETLIVHHIPLVHCQVPDRKCCSMGKRPNPFYHTDLGITRTTSLPERDLLQKDTLLYSSLIQASCLPPGVPHETEGRLPDSKETNTSELHNSLILNENNEQESSKNSSFHPQNSNINNSPFVLHEQPFHLHGAENSTKQWSSNIRQGIIESQEEQTHKCDAKKSNRTITSRPASADLIELSICNCAHDSTSTLFFDCNQGLENTQDGLFSKQDLLDSRKCSCSSLDIQQSRSCVFSDQSEIDNQHMTYNSDSSCNSSDGVLVNFTAIYNKMKNQSKSNLSSDNMSHDSSYCSHSEMGAFYLDLHSSPSEPKNSCDIHNGDNAMQTCLCHQQCSPAVDDNCNSYHLPCENLPCSSENSDYTACFQSQARLVVATQNYYKLVTCDLSSQSTPSPAGSSITSCSEDHAKSISPSQPTEYYLFRQPEDKNDIDQCFQEKPAPEATEDLIEGQVYVNVASNTSGRQRSRSYDRNLDKSPSPRLGSLERMYSCPGKLSDSHTGTSQRSPPRRVTSFAEIARTRKRSGNSPPLKTSGDSSIEFSPILENQKENNVFVYLDEERCHNLSGRSSPKMDLTTSCAAPFIHRFNNKNSNASLHDRAHFEGYGPCYNGEDGRKLESINPLHQQIKKNASFDSNTEGDGSEANAVIRYSKEQRPTTLPIQPFILHHPLSKQIPRVRPLQNHSASSVSYMYSIPSSQLTTNGHSSGTSSSSGGVVSLENIATVGKSQNGFNVDENEKQRNSSPINEYCSRRPVPDAIRPSPLGSYSPVKNDASILQSGNSSSAVSPERNYGIHPPRSRSCPLSANLVSVQSSPVKGAVSPIKTHLQHIRDERKSPKEAPKKEQGNFQTGQSSSCCSHQIVLPISANVTGNGVSSHLKHHKDNQGRSGKAALLNHVASGFTSANHIAPLTLKWREYRRRNPLGHDRIKGFGCNLEPKQSGPGMIKKKTYLEFSGKSGVSHIRSRLYGQSVKQLQNYYSDFFPDYFSLAEKPPAEFCLSPDGTTESISIDLLQKKGLVKAVNTAVDLIVAHFGTSRDPGVKAKLGNSTVSPNVGHLVLKYLCPAVKNVLQDGLKAYILDMIVGQRKNLPWIVIEASTQLGPSTKALNNLFCKISQYSELTSHSTRFNAFIFGLLNIRSLEFWFNHLYNHEDIIGVHYLPTGFLALSHSVCQPLFEELLLLLQPLSLLPFDLDLMFEHYVIQMNMEQQKKKEQLKVKQDLLQSVHSTFQLMRNHGSNVGLGHEQDREDQSEGFTLKGITARDAVIPNKHEDVQNVEKIRKENESEIKKDKQAGWWYQLMQSSQVYIEGSSEQSKFVSWEKRKKQSTTTVLPQLSISTEKKSLRESVPEGAESQPISELQHLNICGVLSNQSESNEEAAAAKQFLKKIQPEYSKYEAKPSWMGSPPESVLHELKNSKVNESTAPNNYDAQPGKKPNMDNTEGKQGMWLGRLFGASVNQARKEESRMVKSQKNRLPSGWLGLDRSVYDLMVQTMGAGKWRGLQHIAEQFNSQSGGSQPESQERKAQHEREVKALCHHIATEKGQLSFKKGDVLRVISKVDADWLLCGLGAERGLVPFTYVTHPKDEDY</sequence>
<accession>A0A401SJV7</accession>
<reference evidence="9 10" key="1">
    <citation type="journal article" date="2018" name="Nat. Ecol. Evol.">
        <title>Shark genomes provide insights into elasmobranch evolution and the origin of vertebrates.</title>
        <authorList>
            <person name="Hara Y"/>
            <person name="Yamaguchi K"/>
            <person name="Onimaru K"/>
            <person name="Kadota M"/>
            <person name="Koyanagi M"/>
            <person name="Keeley SD"/>
            <person name="Tatsumi K"/>
            <person name="Tanaka K"/>
            <person name="Motone F"/>
            <person name="Kageyama Y"/>
            <person name="Nozu R"/>
            <person name="Adachi N"/>
            <person name="Nishimura O"/>
            <person name="Nakagawa R"/>
            <person name="Tanegashima C"/>
            <person name="Kiyatake I"/>
            <person name="Matsumoto R"/>
            <person name="Murakumo K"/>
            <person name="Nishida K"/>
            <person name="Terakita A"/>
            <person name="Kuratani S"/>
            <person name="Sato K"/>
            <person name="Hyodo S Kuraku.S."/>
        </authorList>
    </citation>
    <scope>NUCLEOTIDE SEQUENCE [LARGE SCALE GENOMIC DNA]</scope>
</reference>
<dbReference type="Gene3D" id="2.30.30.40">
    <property type="entry name" value="SH3 Domains"/>
    <property type="match status" value="1"/>
</dbReference>
<feature type="compositionally biased region" description="Polar residues" evidence="6">
    <location>
        <begin position="535"/>
        <end position="549"/>
    </location>
</feature>
<evidence type="ECO:0000313" key="10">
    <source>
        <dbReference type="Proteomes" id="UP000287033"/>
    </source>
</evidence>
<feature type="compositionally biased region" description="Polar residues" evidence="6">
    <location>
        <begin position="123"/>
        <end position="134"/>
    </location>
</feature>
<dbReference type="EMBL" id="BEZZ01000317">
    <property type="protein sequence ID" value="GCC30671.1"/>
    <property type="molecule type" value="Genomic_DNA"/>
</dbReference>
<dbReference type="OMA" id="FDHEWKL"/>
<keyword evidence="2 5" id="KW-0728">SH3 domain</keyword>
<comment type="caution">
    <text evidence="9">The sequence shown here is derived from an EMBL/GenBank/DDBJ whole genome shotgun (WGS) entry which is preliminary data.</text>
</comment>
<feature type="region of interest" description="Disordered" evidence="6">
    <location>
        <begin position="825"/>
        <end position="862"/>
    </location>
</feature>
<organism evidence="9 10">
    <name type="scientific">Chiloscyllium punctatum</name>
    <name type="common">Brownbanded bambooshark</name>
    <name type="synonym">Hemiscyllium punctatum</name>
    <dbReference type="NCBI Taxonomy" id="137246"/>
    <lineage>
        <taxon>Eukaryota</taxon>
        <taxon>Metazoa</taxon>
        <taxon>Chordata</taxon>
        <taxon>Craniata</taxon>
        <taxon>Vertebrata</taxon>
        <taxon>Chondrichthyes</taxon>
        <taxon>Elasmobranchii</taxon>
        <taxon>Galeomorphii</taxon>
        <taxon>Galeoidea</taxon>
        <taxon>Orectolobiformes</taxon>
        <taxon>Hemiscylliidae</taxon>
        <taxon>Chiloscyllium</taxon>
    </lineage>
</organism>
<dbReference type="InterPro" id="IPR037213">
    <property type="entry name" value="Run_dom_sf"/>
</dbReference>
<feature type="domain" description="SH3" evidence="7">
    <location>
        <begin position="1531"/>
        <end position="1590"/>
    </location>
</feature>
<name>A0A401SJV7_CHIPU</name>
<feature type="compositionally biased region" description="Low complexity" evidence="6">
    <location>
        <begin position="399"/>
        <end position="410"/>
    </location>
</feature>
<dbReference type="FunFam" id="1.20.58.900:FF:000006">
    <property type="entry name" value="RUN and SH3 domain containing 1"/>
    <property type="match status" value="1"/>
</dbReference>
<feature type="compositionally biased region" description="Polar residues" evidence="6">
    <location>
        <begin position="783"/>
        <end position="794"/>
    </location>
</feature>
<dbReference type="PROSITE" id="PS50826">
    <property type="entry name" value="RUN"/>
    <property type="match status" value="1"/>
</dbReference>
<gene>
    <name evidence="9" type="ORF">chiPu_0009125</name>
</gene>
<evidence type="ECO:0000259" key="7">
    <source>
        <dbReference type="PROSITE" id="PS50002"/>
    </source>
</evidence>
<evidence type="ECO:0000259" key="8">
    <source>
        <dbReference type="PROSITE" id="PS50826"/>
    </source>
</evidence>
<dbReference type="InterPro" id="IPR047343">
    <property type="entry name" value="RUSC1_2"/>
</dbReference>